<sequence length="265" mass="30117">MPPGTADDSFPSPLLRRSFGRHFATPTGEERASSSCRSSEDVASQQSSSFGVPENDDEAERRQRHRDRVLELQRKNLNSPLTPTDRRRSLGGGIAGLTNAQLAEHYKNCIKLSSENKITVKNAFGLHLIDYMADVLKNRDGTTNFQDCCKHEITTRIHVAVTDYKDCCKHEITTRIHVVVLDYKDCCKHEITTRIHVAVPDYKDCCKHEITTRIHVVVLDYKDCCKHEITTRIHVAVPDYKDCCKHEITTRIHVAVPDYKDCVTP</sequence>
<keyword evidence="7" id="KW-0132">Cell division</keyword>
<evidence type="ECO:0000256" key="2">
    <source>
        <dbReference type="ARBA" id="ARBA00004496"/>
    </source>
</evidence>
<evidence type="ECO:0000313" key="12">
    <source>
        <dbReference type="Proteomes" id="UP000694941"/>
    </source>
</evidence>
<keyword evidence="5" id="KW-0158">Chromosome</keyword>
<evidence type="ECO:0000256" key="3">
    <source>
        <dbReference type="ARBA" id="ARBA00009471"/>
    </source>
</evidence>
<evidence type="ECO:0000256" key="6">
    <source>
        <dbReference type="ARBA" id="ARBA00022490"/>
    </source>
</evidence>
<evidence type="ECO:0000256" key="7">
    <source>
        <dbReference type="ARBA" id="ARBA00022618"/>
    </source>
</evidence>
<evidence type="ECO:0000313" key="13">
    <source>
        <dbReference type="RefSeq" id="XP_022235377.1"/>
    </source>
</evidence>
<proteinExistence type="inferred from homology"/>
<keyword evidence="9" id="KW-0226">DNA condensation</keyword>
<keyword evidence="12" id="KW-1185">Reference proteome</keyword>
<evidence type="ECO:0000256" key="11">
    <source>
        <dbReference type="SAM" id="MobiDB-lite"/>
    </source>
</evidence>
<comment type="similarity">
    <text evidence="3">Belongs to the CND2 (condensin subunit 2) family.</text>
</comment>
<keyword evidence="8" id="KW-0498">Mitosis</keyword>
<dbReference type="GeneID" id="111083278"/>
<evidence type="ECO:0000256" key="1">
    <source>
        <dbReference type="ARBA" id="ARBA00004286"/>
    </source>
</evidence>
<dbReference type="PANTHER" id="PTHR13108">
    <property type="entry name" value="CONDENSIN COMPLEX SUBUNIT 2"/>
    <property type="match status" value="1"/>
</dbReference>
<gene>
    <name evidence="13" type="primary">LOC111083278</name>
</gene>
<dbReference type="Pfam" id="PF05786">
    <property type="entry name" value="Cnd2"/>
    <property type="match status" value="1"/>
</dbReference>
<feature type="region of interest" description="Disordered" evidence="11">
    <location>
        <begin position="73"/>
        <end position="92"/>
    </location>
</feature>
<comment type="subcellular location">
    <subcellularLocation>
        <location evidence="1">Chromosome</location>
    </subcellularLocation>
    <subcellularLocation>
        <location evidence="2">Cytoplasm</location>
    </subcellularLocation>
</comment>
<evidence type="ECO:0000256" key="10">
    <source>
        <dbReference type="ARBA" id="ARBA00023306"/>
    </source>
</evidence>
<feature type="compositionally biased region" description="Low complexity" evidence="11">
    <location>
        <begin position="33"/>
        <end position="49"/>
    </location>
</feature>
<organism evidence="12 13">
    <name type="scientific">Limulus polyphemus</name>
    <name type="common">Atlantic horseshoe crab</name>
    <dbReference type="NCBI Taxonomy" id="6850"/>
    <lineage>
        <taxon>Eukaryota</taxon>
        <taxon>Metazoa</taxon>
        <taxon>Ecdysozoa</taxon>
        <taxon>Arthropoda</taxon>
        <taxon>Chelicerata</taxon>
        <taxon>Merostomata</taxon>
        <taxon>Xiphosura</taxon>
        <taxon>Limulidae</taxon>
        <taxon>Limulus</taxon>
    </lineage>
</organism>
<dbReference type="PANTHER" id="PTHR13108:SF9">
    <property type="entry name" value="CONDENSIN COMPLEX SUBUNIT 2"/>
    <property type="match status" value="1"/>
</dbReference>
<accession>A0ABM1RVH2</accession>
<evidence type="ECO:0000256" key="9">
    <source>
        <dbReference type="ARBA" id="ARBA00023067"/>
    </source>
</evidence>
<dbReference type="RefSeq" id="XP_022235377.1">
    <property type="nucleotide sequence ID" value="XM_022379669.1"/>
</dbReference>
<evidence type="ECO:0000256" key="5">
    <source>
        <dbReference type="ARBA" id="ARBA00022454"/>
    </source>
</evidence>
<name>A0ABM1RVH2_LIMPO</name>
<keyword evidence="10" id="KW-0131">Cell cycle</keyword>
<reference evidence="13" key="1">
    <citation type="submission" date="2025-08" db="UniProtKB">
        <authorList>
            <consortium name="RefSeq"/>
        </authorList>
    </citation>
    <scope>IDENTIFICATION</scope>
    <source>
        <tissue evidence="13">Muscle</tissue>
    </source>
</reference>
<dbReference type="InterPro" id="IPR022816">
    <property type="entry name" value="Condensin_barren_su2"/>
</dbReference>
<evidence type="ECO:0000256" key="8">
    <source>
        <dbReference type="ARBA" id="ARBA00022776"/>
    </source>
</evidence>
<protein>
    <recommendedName>
        <fullName evidence="4">Condensin complex subunit 2</fullName>
    </recommendedName>
</protein>
<dbReference type="Proteomes" id="UP000694941">
    <property type="component" value="Unplaced"/>
</dbReference>
<evidence type="ECO:0000256" key="4">
    <source>
        <dbReference type="ARBA" id="ARBA00016065"/>
    </source>
</evidence>
<keyword evidence="6" id="KW-0963">Cytoplasm</keyword>
<feature type="region of interest" description="Disordered" evidence="11">
    <location>
        <begin position="1"/>
        <end position="68"/>
    </location>
</feature>